<reference evidence="1" key="2">
    <citation type="journal article" date="2015" name="Data Brief">
        <title>Shoot transcriptome of the giant reed, Arundo donax.</title>
        <authorList>
            <person name="Barrero R.A."/>
            <person name="Guerrero F.D."/>
            <person name="Moolhuijzen P."/>
            <person name="Goolsby J.A."/>
            <person name="Tidwell J."/>
            <person name="Bellgard S.E."/>
            <person name="Bellgard M.I."/>
        </authorList>
    </citation>
    <scope>NUCLEOTIDE SEQUENCE</scope>
    <source>
        <tissue evidence="1">Shoot tissue taken approximately 20 cm above the soil surface</tissue>
    </source>
</reference>
<evidence type="ECO:0000313" key="1">
    <source>
        <dbReference type="EMBL" id="JAD77748.1"/>
    </source>
</evidence>
<accession>A0A0A9CTI4</accession>
<proteinExistence type="predicted"/>
<sequence>MIPSMRRWLTIDKLLSGSLNLFCVANLYRKTFFYCEIYTAKVKVNAVFE</sequence>
<name>A0A0A9CTI4_ARUDO</name>
<dbReference type="EMBL" id="GBRH01220147">
    <property type="protein sequence ID" value="JAD77748.1"/>
    <property type="molecule type" value="Transcribed_RNA"/>
</dbReference>
<dbReference type="AlphaFoldDB" id="A0A0A9CTI4"/>
<protein>
    <submittedName>
        <fullName evidence="1">Uncharacterized protein</fullName>
    </submittedName>
</protein>
<reference evidence="1" key="1">
    <citation type="submission" date="2014-09" db="EMBL/GenBank/DDBJ databases">
        <authorList>
            <person name="Magalhaes I.L.F."/>
            <person name="Oliveira U."/>
            <person name="Santos F.R."/>
            <person name="Vidigal T.H.D.A."/>
            <person name="Brescovit A.D."/>
            <person name="Santos A.J."/>
        </authorList>
    </citation>
    <scope>NUCLEOTIDE SEQUENCE</scope>
    <source>
        <tissue evidence="1">Shoot tissue taken approximately 20 cm above the soil surface</tissue>
    </source>
</reference>
<organism evidence="1">
    <name type="scientific">Arundo donax</name>
    <name type="common">Giant reed</name>
    <name type="synonym">Donax arundinaceus</name>
    <dbReference type="NCBI Taxonomy" id="35708"/>
    <lineage>
        <taxon>Eukaryota</taxon>
        <taxon>Viridiplantae</taxon>
        <taxon>Streptophyta</taxon>
        <taxon>Embryophyta</taxon>
        <taxon>Tracheophyta</taxon>
        <taxon>Spermatophyta</taxon>
        <taxon>Magnoliopsida</taxon>
        <taxon>Liliopsida</taxon>
        <taxon>Poales</taxon>
        <taxon>Poaceae</taxon>
        <taxon>PACMAD clade</taxon>
        <taxon>Arundinoideae</taxon>
        <taxon>Arundineae</taxon>
        <taxon>Arundo</taxon>
    </lineage>
</organism>